<sequence length="61" mass="7038">MAKLFECECGIRWLCFIGRPEQLSECCKKPMTPVDDGQPDPPTRLELKEAVDLIRKENEDD</sequence>
<dbReference type="RefSeq" id="WP_184515991.1">
    <property type="nucleotide sequence ID" value="NZ_CP050292.1"/>
</dbReference>
<protein>
    <submittedName>
        <fullName evidence="1">Uncharacterized protein</fullName>
    </submittedName>
</protein>
<evidence type="ECO:0000313" key="2">
    <source>
        <dbReference type="Proteomes" id="UP000515291"/>
    </source>
</evidence>
<accession>A0A7G6TVN2</accession>
<dbReference type="Proteomes" id="UP000515291">
    <property type="component" value="Chromosome"/>
</dbReference>
<evidence type="ECO:0000313" key="1">
    <source>
        <dbReference type="EMBL" id="QND70814.1"/>
    </source>
</evidence>
<dbReference type="EMBL" id="CP050292">
    <property type="protein sequence ID" value="QND70814.1"/>
    <property type="molecule type" value="Genomic_DNA"/>
</dbReference>
<reference evidence="2" key="1">
    <citation type="journal article" date="2020" name="Mol. Plant Microbe">
        <title>Rhizobial microsymbionts of the narrowly endemic Oxytropis species growing in Kamchatka are characterized by significant genetic diversity and possess a set of genes that are associated with T3SS and T6SS secretion systems and can affect the development of symbiosis.</title>
        <authorList>
            <person name="Safronova V."/>
            <person name="Guro P."/>
            <person name="Sazanova A."/>
            <person name="Kuznetsova I."/>
            <person name="Belimov A."/>
            <person name="Yakubov V."/>
            <person name="Chirak E."/>
            <person name="Afonin A."/>
            <person name="Gogolev Y."/>
            <person name="Andronov E."/>
            <person name="Tikhonovich I."/>
        </authorList>
    </citation>
    <scope>NUCLEOTIDE SEQUENCE [LARGE SCALE GENOMIC DNA]</scope>
    <source>
        <strain evidence="2">581</strain>
    </source>
</reference>
<organism evidence="1 2">
    <name type="scientific">Tardiphaga robiniae</name>
    <dbReference type="NCBI Taxonomy" id="943830"/>
    <lineage>
        <taxon>Bacteria</taxon>
        <taxon>Pseudomonadati</taxon>
        <taxon>Pseudomonadota</taxon>
        <taxon>Alphaproteobacteria</taxon>
        <taxon>Hyphomicrobiales</taxon>
        <taxon>Nitrobacteraceae</taxon>
        <taxon>Tardiphaga</taxon>
    </lineage>
</organism>
<proteinExistence type="predicted"/>
<dbReference type="KEGG" id="trb:HB776_05875"/>
<name>A0A7G6TVN2_9BRAD</name>
<gene>
    <name evidence="1" type="ORF">HB776_05875</name>
</gene>
<dbReference type="AlphaFoldDB" id="A0A7G6TVN2"/>